<dbReference type="InterPro" id="IPR039143">
    <property type="entry name" value="GNPNAT1-like"/>
</dbReference>
<dbReference type="Pfam" id="PF00583">
    <property type="entry name" value="Acetyltransf_1"/>
    <property type="match status" value="1"/>
</dbReference>
<dbReference type="EMBL" id="LNCU01000035">
    <property type="protein sequence ID" value="KWV58800.1"/>
    <property type="molecule type" value="Genomic_DNA"/>
</dbReference>
<evidence type="ECO:0000313" key="2">
    <source>
        <dbReference type="EMBL" id="KWV58800.1"/>
    </source>
</evidence>
<feature type="domain" description="N-acetyltransferase" evidence="1">
    <location>
        <begin position="13"/>
        <end position="148"/>
    </location>
</feature>
<dbReference type="PROSITE" id="PS51186">
    <property type="entry name" value="GNAT"/>
    <property type="match status" value="1"/>
</dbReference>
<dbReference type="AlphaFoldDB" id="A0A109K173"/>
<name>A0A109K173_9BRAD</name>
<keyword evidence="2" id="KW-0808">Transferase</keyword>
<dbReference type="OrthoDB" id="359414at2"/>
<comment type="caution">
    <text evidence="2">The sequence shown here is derived from an EMBL/GenBank/DDBJ whole genome shotgun (WGS) entry which is preliminary data.</text>
</comment>
<dbReference type="Proteomes" id="UP000057737">
    <property type="component" value="Unassembled WGS sequence"/>
</dbReference>
<dbReference type="SUPFAM" id="SSF55729">
    <property type="entry name" value="Acyl-CoA N-acyltransferases (Nat)"/>
    <property type="match status" value="1"/>
</dbReference>
<dbReference type="PANTHER" id="PTHR13355">
    <property type="entry name" value="GLUCOSAMINE 6-PHOSPHATE N-ACETYLTRANSFERASE"/>
    <property type="match status" value="1"/>
</dbReference>
<dbReference type="GO" id="GO:0008080">
    <property type="term" value="F:N-acetyltransferase activity"/>
    <property type="evidence" value="ECO:0007669"/>
    <property type="project" value="TreeGrafter"/>
</dbReference>
<dbReference type="CDD" id="cd04301">
    <property type="entry name" value="NAT_SF"/>
    <property type="match status" value="1"/>
</dbReference>
<sequence>MSGPGSSPLAWRDDLSAIDWDELSALYRVAPLGDKSAADLKLVFGNSMFRVFAFGDGRLVGAGRALADGRDCAYLCDIAVHPTHQGRGLGKEIVQRLVRLSAGHRKIILYSVPDREPFYASFGFRRMTTAMAIFADQAKAFAAGYLADIGPKS</sequence>
<keyword evidence="3" id="KW-1185">Reference proteome</keyword>
<protein>
    <submittedName>
        <fullName evidence="2">GNAT family acetyltransferase</fullName>
    </submittedName>
</protein>
<dbReference type="PANTHER" id="PTHR13355:SF23">
    <property type="entry name" value="FAMILY N-ACETYLTRANSFERASE, PUTATIVE (AFU_ORTHOLOGUE AFUA_3G00870)-RELATED"/>
    <property type="match status" value="1"/>
</dbReference>
<evidence type="ECO:0000313" key="3">
    <source>
        <dbReference type="Proteomes" id="UP000057737"/>
    </source>
</evidence>
<dbReference type="InterPro" id="IPR000182">
    <property type="entry name" value="GNAT_dom"/>
</dbReference>
<proteinExistence type="predicted"/>
<reference evidence="2 3" key="1">
    <citation type="submission" date="2015-11" db="EMBL/GenBank/DDBJ databases">
        <title>Draft Genome Sequence of the Strain BR 10303 (Bradyrhizobium sp.) isolated from nodules of Centrolobium paraense.</title>
        <authorList>
            <person name="Zelli J.E."/>
            <person name="Simoes-Araujo J.L."/>
            <person name="Barauna A.C."/>
            <person name="Silva K."/>
        </authorList>
    </citation>
    <scope>NUCLEOTIDE SEQUENCE [LARGE SCALE GENOMIC DNA]</scope>
    <source>
        <strain evidence="2 3">BR 10303</strain>
    </source>
</reference>
<gene>
    <name evidence="2" type="ORF">AS156_03005</name>
</gene>
<evidence type="ECO:0000259" key="1">
    <source>
        <dbReference type="PROSITE" id="PS51186"/>
    </source>
</evidence>
<accession>A0A109K173</accession>
<organism evidence="2 3">
    <name type="scientific">Bradyrhizobium macuxiense</name>
    <dbReference type="NCBI Taxonomy" id="1755647"/>
    <lineage>
        <taxon>Bacteria</taxon>
        <taxon>Pseudomonadati</taxon>
        <taxon>Pseudomonadota</taxon>
        <taxon>Alphaproteobacteria</taxon>
        <taxon>Hyphomicrobiales</taxon>
        <taxon>Nitrobacteraceae</taxon>
        <taxon>Bradyrhizobium</taxon>
    </lineage>
</organism>
<dbReference type="InterPro" id="IPR016181">
    <property type="entry name" value="Acyl_CoA_acyltransferase"/>
</dbReference>
<dbReference type="Gene3D" id="3.40.630.30">
    <property type="match status" value="1"/>
</dbReference>
<dbReference type="RefSeq" id="WP_066503014.1">
    <property type="nucleotide sequence ID" value="NZ_LNCU01000035.1"/>
</dbReference>